<feature type="compositionally biased region" description="Polar residues" evidence="4">
    <location>
        <begin position="299"/>
        <end position="315"/>
    </location>
</feature>
<evidence type="ECO:0000313" key="7">
    <source>
        <dbReference type="EMBL" id="CTR05699.1"/>
    </source>
</evidence>
<dbReference type="InterPro" id="IPR049730">
    <property type="entry name" value="SNF2/RAD54-like_C"/>
</dbReference>
<evidence type="ECO:0000259" key="5">
    <source>
        <dbReference type="PROSITE" id="PS51192"/>
    </source>
</evidence>
<dbReference type="AlphaFoldDB" id="A0A0K3C7K5"/>
<name>A0A0K3C7K5_RHOTO</name>
<dbReference type="PANTHER" id="PTHR45629">
    <property type="entry name" value="SNF2/RAD54 FAMILY MEMBER"/>
    <property type="match status" value="1"/>
</dbReference>
<dbReference type="InterPro" id="IPR014001">
    <property type="entry name" value="Helicase_ATP-bd"/>
</dbReference>
<dbReference type="SMART" id="SM00490">
    <property type="entry name" value="HELICc"/>
    <property type="match status" value="1"/>
</dbReference>
<proteinExistence type="predicted"/>
<protein>
    <submittedName>
        <fullName evidence="7">BY PROTMAP: gi|472582283|gb|EMS19975.1| DNA repair and recombination protein RAD54B [Rhodosporidium toruloides NP11] gi|647400188|emb|CDR45452.1| RHTO0S11e00364g1_1 [Rhodosporidium toruloides]</fullName>
    </submittedName>
</protein>
<dbReference type="InterPro" id="IPR027417">
    <property type="entry name" value="P-loop_NTPase"/>
</dbReference>
<dbReference type="FunFam" id="3.40.50.10810:FF:000020">
    <property type="entry name" value="DNA repair and recombination protein RAD54B"/>
    <property type="match status" value="1"/>
</dbReference>
<dbReference type="GO" id="GO:0015616">
    <property type="term" value="F:DNA translocase activity"/>
    <property type="evidence" value="ECO:0007669"/>
    <property type="project" value="TreeGrafter"/>
</dbReference>
<feature type="compositionally biased region" description="Basic and acidic residues" evidence="4">
    <location>
        <begin position="191"/>
        <end position="205"/>
    </location>
</feature>
<feature type="region of interest" description="Disordered" evidence="4">
    <location>
        <begin position="110"/>
        <end position="317"/>
    </location>
</feature>
<gene>
    <name evidence="7" type="primary">FGENESH: predicted gene_3.11</name>
    <name evidence="7" type="ORF">BN2166_0015600</name>
</gene>
<dbReference type="GO" id="GO:0007131">
    <property type="term" value="P:reciprocal meiotic recombination"/>
    <property type="evidence" value="ECO:0007669"/>
    <property type="project" value="TreeGrafter"/>
</dbReference>
<dbReference type="EMBL" id="CWKI01000003">
    <property type="protein sequence ID" value="CTR05699.1"/>
    <property type="molecule type" value="Genomic_DNA"/>
</dbReference>
<dbReference type="CDD" id="cd18004">
    <property type="entry name" value="DEXHc_RAD54"/>
    <property type="match status" value="1"/>
</dbReference>
<dbReference type="STRING" id="5286.A0A0K3C7K5"/>
<dbReference type="Pfam" id="PF00271">
    <property type="entry name" value="Helicase_C"/>
    <property type="match status" value="1"/>
</dbReference>
<feature type="compositionally biased region" description="Low complexity" evidence="4">
    <location>
        <begin position="259"/>
        <end position="280"/>
    </location>
</feature>
<dbReference type="Gene3D" id="3.40.50.300">
    <property type="entry name" value="P-loop containing nucleotide triphosphate hydrolases"/>
    <property type="match status" value="1"/>
</dbReference>
<dbReference type="InterPro" id="IPR038718">
    <property type="entry name" value="SNF2-like_sf"/>
</dbReference>
<dbReference type="SMART" id="SM00487">
    <property type="entry name" value="DEXDc"/>
    <property type="match status" value="1"/>
</dbReference>
<dbReference type="Gene3D" id="3.40.50.10810">
    <property type="entry name" value="Tandem AAA-ATPase domain"/>
    <property type="match status" value="1"/>
</dbReference>
<feature type="compositionally biased region" description="Acidic residues" evidence="4">
    <location>
        <begin position="1141"/>
        <end position="1159"/>
    </location>
</feature>
<sequence length="1265" mass="138349">MEGRGRRAHECQWRNQQARKNKSWERCYVLVEGPAVTLYDDTGKHLGAKTLTAPPVEGDEFKIGQKDVLLDGQISMCDFYAAVKGIPAASAAATPARAVPGFFTRPGMLPSTSTPLASTSTAQTPRPASVSRPTAAAPTSSIDTPVSAGKVWNEQKPRTQKPFKPLVPNSGVKRTPSIGEGGRTATPGPSKLREKVGQVRTKSMEEDGEEEVKPVAAAAWKGKARAKVVDSEEDDDENSPPKVDQPSSSPAKKRRRVDSVAAVQPAAASKPARLSAADAAFEMALSRQSSTETKKRSPNRTVSLPSRLSTSTTIPSKPLFRQDSIALKDEPMDDVFLDTSGETEELVDNLLEGIDDESWGDDLAEEKPVVPVAGPSKAAAAPVKLKKTIRPPGTPAESSGTRYFSRSTKKHPVWEGDGILVVKGTKVELKDKEGGAHLTGGTVSATAKLENGDQLQVGNMVVELEEPVEEQTYLDGGPYDDSWKSSVAPAPVLKPFRPPAPAKAVNPLASRVATRAASPVIEPHPSPHETARFALPPALLPPPAKFKSPAFVKQPVAQTTPLKEQAKKGGPRFDPEREGAVVMRRPDEQHQKQYNTKNLPVVDVVIDPILGDKLRDHQKEGVAFMYECVMGMRTAGQGCILADDMGLGKTIQAITLIWTMLKQNPYQGDKTGVVDRAMIVCPNWSQEIRKWLGRDRLRVYVADSQHPVRTFATSKNYGVLIVGYEKIRDCADDVKFAQPPVGLIICDEGHRLKSEKAKTTQALQSLSCMRRVILSGTPIQNNLGEFFAMMDFVNPGLFNDANYFKRNFEAPILASRQPNATAKAKKAGEEAFELLTSMQRNFVLRRTNEVILKHLPPKLEYTVFIRPTKLQLDLYAQVLSSSAVRSMLEGYEVAAGLALLQTVVKLANSPGLLFKHIEAKGLGQLDPSVQDIFPANIDAADVALSGKFLLLAAMLAELRETTDEKIVVVSNFTATLDLIEAYCKRKKYPYCRLDGKTPQQDRIPMVDGFNRGSHKNNFVFLLSSKGGGTGLNIIGASRLVQIDSDWNPSNDLQAMARIHREGQKRTCVIYRFLTVGTIDEVIYQRQITKQDVSEAVMDAESKGRNTFTTAELRNLFTLHDDVACQTHELLGCRCHFGEVDEDEDEDDGGSDESESEDDGGGFMQASQYQDGEAARQLKKKRRHLSALKTWTHYNCTDETSIDDIEDGLLRSAIYMLMGDSDEDDGIIQPQGNGRLILRRGQVGFVFGKKTGADEAAGAVESKEEE</sequence>
<keyword evidence="1" id="KW-0547">Nucleotide-binding</keyword>
<evidence type="ECO:0000256" key="3">
    <source>
        <dbReference type="ARBA" id="ARBA00022840"/>
    </source>
</evidence>
<evidence type="ECO:0000256" key="2">
    <source>
        <dbReference type="ARBA" id="ARBA00022801"/>
    </source>
</evidence>
<keyword evidence="8" id="KW-1185">Reference proteome</keyword>
<dbReference type="GO" id="GO:0005634">
    <property type="term" value="C:nucleus"/>
    <property type="evidence" value="ECO:0007669"/>
    <property type="project" value="TreeGrafter"/>
</dbReference>
<dbReference type="PROSITE" id="PS51194">
    <property type="entry name" value="HELICASE_CTER"/>
    <property type="match status" value="1"/>
</dbReference>
<dbReference type="CDD" id="cd18793">
    <property type="entry name" value="SF2_C_SNF"/>
    <property type="match status" value="1"/>
</dbReference>
<dbReference type="InterPro" id="IPR001650">
    <property type="entry name" value="Helicase_C-like"/>
</dbReference>
<dbReference type="InterPro" id="IPR050496">
    <property type="entry name" value="SNF2_RAD54_helicase_repair"/>
</dbReference>
<dbReference type="Proteomes" id="UP000199069">
    <property type="component" value="Unassembled WGS sequence"/>
</dbReference>
<keyword evidence="3" id="KW-0067">ATP-binding</keyword>
<dbReference type="Pfam" id="PF00176">
    <property type="entry name" value="SNF2-rel_dom"/>
    <property type="match status" value="1"/>
</dbReference>
<dbReference type="PANTHER" id="PTHR45629:SF7">
    <property type="entry name" value="DNA EXCISION REPAIR PROTEIN ERCC-6-RELATED"/>
    <property type="match status" value="1"/>
</dbReference>
<keyword evidence="2" id="KW-0378">Hydrolase</keyword>
<dbReference type="GO" id="GO:0000724">
    <property type="term" value="P:double-strand break repair via homologous recombination"/>
    <property type="evidence" value="ECO:0007669"/>
    <property type="project" value="TreeGrafter"/>
</dbReference>
<reference evidence="7 8" key="1">
    <citation type="submission" date="2015-07" db="EMBL/GenBank/DDBJ databases">
        <authorList>
            <person name="Cajimat M.N.B."/>
            <person name="Milazzo M.L."/>
            <person name="Fulhorst C.F."/>
        </authorList>
    </citation>
    <scope>NUCLEOTIDE SEQUENCE [LARGE SCALE GENOMIC DNA]</scope>
    <source>
        <strain evidence="7">Single colony</strain>
    </source>
</reference>
<dbReference type="SUPFAM" id="SSF52540">
    <property type="entry name" value="P-loop containing nucleoside triphosphate hydrolases"/>
    <property type="match status" value="2"/>
</dbReference>
<feature type="domain" description="Helicase ATP-binding" evidence="5">
    <location>
        <begin position="630"/>
        <end position="796"/>
    </location>
</feature>
<dbReference type="GO" id="GO:0005524">
    <property type="term" value="F:ATP binding"/>
    <property type="evidence" value="ECO:0007669"/>
    <property type="project" value="InterPro"/>
</dbReference>
<feature type="compositionally biased region" description="Low complexity" evidence="4">
    <location>
        <begin position="110"/>
        <end position="122"/>
    </location>
</feature>
<accession>A0A0K3C7K5</accession>
<feature type="compositionally biased region" description="Basic and acidic residues" evidence="4">
    <location>
        <begin position="564"/>
        <end position="577"/>
    </location>
</feature>
<dbReference type="InterPro" id="IPR000330">
    <property type="entry name" value="SNF2_N"/>
</dbReference>
<evidence type="ECO:0000256" key="4">
    <source>
        <dbReference type="SAM" id="MobiDB-lite"/>
    </source>
</evidence>
<evidence type="ECO:0000256" key="1">
    <source>
        <dbReference type="ARBA" id="ARBA00022741"/>
    </source>
</evidence>
<dbReference type="PROSITE" id="PS51192">
    <property type="entry name" value="HELICASE_ATP_BIND_1"/>
    <property type="match status" value="1"/>
</dbReference>
<feature type="region of interest" description="Disordered" evidence="4">
    <location>
        <begin position="1141"/>
        <end position="1165"/>
    </location>
</feature>
<dbReference type="OMA" id="VACQTHE"/>
<organism evidence="7 8">
    <name type="scientific">Rhodotorula toruloides</name>
    <name type="common">Yeast</name>
    <name type="synonym">Rhodosporidium toruloides</name>
    <dbReference type="NCBI Taxonomy" id="5286"/>
    <lineage>
        <taxon>Eukaryota</taxon>
        <taxon>Fungi</taxon>
        <taxon>Dikarya</taxon>
        <taxon>Basidiomycota</taxon>
        <taxon>Pucciniomycotina</taxon>
        <taxon>Microbotryomycetes</taxon>
        <taxon>Sporidiobolales</taxon>
        <taxon>Sporidiobolaceae</taxon>
        <taxon>Rhodotorula</taxon>
    </lineage>
</organism>
<feature type="domain" description="Helicase C-terminal" evidence="6">
    <location>
        <begin position="950"/>
        <end position="1107"/>
    </location>
</feature>
<dbReference type="Gene3D" id="1.20.120.850">
    <property type="entry name" value="SWI2/SNF2 ATPases, N-terminal domain"/>
    <property type="match status" value="1"/>
</dbReference>
<feature type="region of interest" description="Disordered" evidence="4">
    <location>
        <begin position="557"/>
        <end position="577"/>
    </location>
</feature>
<evidence type="ECO:0000259" key="6">
    <source>
        <dbReference type="PROSITE" id="PS51194"/>
    </source>
</evidence>
<dbReference type="GO" id="GO:0016787">
    <property type="term" value="F:hydrolase activity"/>
    <property type="evidence" value="ECO:0007669"/>
    <property type="project" value="UniProtKB-KW"/>
</dbReference>
<evidence type="ECO:0000313" key="8">
    <source>
        <dbReference type="Proteomes" id="UP000199069"/>
    </source>
</evidence>